<dbReference type="PANTHER" id="PTHR10404">
    <property type="entry name" value="N-ACETYLATED-ALPHA-LINKED ACIDIC DIPEPTIDASE"/>
    <property type="match status" value="1"/>
</dbReference>
<evidence type="ECO:0000256" key="14">
    <source>
        <dbReference type="ARBA" id="ARBA00066561"/>
    </source>
</evidence>
<evidence type="ECO:0000256" key="6">
    <source>
        <dbReference type="ARBA" id="ARBA00022723"/>
    </source>
</evidence>
<evidence type="ECO:0000256" key="5">
    <source>
        <dbReference type="ARBA" id="ARBA00022692"/>
    </source>
</evidence>
<dbReference type="FunFam" id="1.20.930.40:FF:000009">
    <property type="entry name" value="Glutamate carboxypeptidase 2 homolog"/>
    <property type="match status" value="1"/>
</dbReference>
<dbReference type="GO" id="GO:0004180">
    <property type="term" value="F:carboxypeptidase activity"/>
    <property type="evidence" value="ECO:0000318"/>
    <property type="project" value="GO_Central"/>
</dbReference>
<comment type="cofactor">
    <cofactor evidence="1">
        <name>Zn(2+)</name>
        <dbReference type="ChEBI" id="CHEBI:29105"/>
    </cofactor>
</comment>
<dbReference type="EnsemblMetazoa" id="PPA15011.1">
    <property type="protein sequence ID" value="PPA15011.1"/>
    <property type="gene ID" value="WBGene00104565"/>
</dbReference>
<evidence type="ECO:0000256" key="16">
    <source>
        <dbReference type="ARBA" id="ARBA00075421"/>
    </source>
</evidence>
<keyword evidence="5" id="KW-0812">Transmembrane</keyword>
<dbReference type="InterPro" id="IPR007365">
    <property type="entry name" value="TFR-like_dimer_dom"/>
</dbReference>
<dbReference type="SUPFAM" id="SSF52025">
    <property type="entry name" value="PA domain"/>
    <property type="match status" value="1"/>
</dbReference>
<keyword evidence="12" id="KW-0325">Glycoprotein</keyword>
<evidence type="ECO:0000256" key="2">
    <source>
        <dbReference type="ARBA" id="ARBA00004606"/>
    </source>
</evidence>
<dbReference type="FunFam" id="3.40.630.10:FF:000101">
    <property type="entry name" value="N-acetylated alpha-linked acidic dipeptidase like 1"/>
    <property type="match status" value="1"/>
</dbReference>
<keyword evidence="10" id="KW-0645">Protease</keyword>
<evidence type="ECO:0000256" key="7">
    <source>
        <dbReference type="ARBA" id="ARBA00022833"/>
    </source>
</evidence>
<dbReference type="PANTHER" id="PTHR10404:SF77">
    <property type="entry name" value="GLUTAMATE CARBOXYPEPTIDASE 2 HOMOLOG"/>
    <property type="match status" value="1"/>
</dbReference>
<comment type="catalytic activity">
    <reaction evidence="13">
        <text>Release of an unsubstituted, C-terminal glutamyl residue, typically from Ac-Asp-Glu or folylpoly-gamma-glutamates.</text>
        <dbReference type="EC" id="3.4.17.21"/>
    </reaction>
</comment>
<organism evidence="17 18">
    <name type="scientific">Pristionchus pacificus</name>
    <name type="common">Parasitic nematode worm</name>
    <dbReference type="NCBI Taxonomy" id="54126"/>
    <lineage>
        <taxon>Eukaryota</taxon>
        <taxon>Metazoa</taxon>
        <taxon>Ecdysozoa</taxon>
        <taxon>Nematoda</taxon>
        <taxon>Chromadorea</taxon>
        <taxon>Rhabditida</taxon>
        <taxon>Rhabditina</taxon>
        <taxon>Diplogasteromorpha</taxon>
        <taxon>Diplogasteroidea</taxon>
        <taxon>Neodiplogasteridae</taxon>
        <taxon>Pristionchus</taxon>
    </lineage>
</organism>
<keyword evidence="4" id="KW-0121">Carboxypeptidase</keyword>
<keyword evidence="10" id="KW-0482">Metalloprotease</keyword>
<dbReference type="Gene3D" id="1.20.930.40">
    <property type="entry name" value="Transferrin receptor-like, dimerisation domain"/>
    <property type="match status" value="1"/>
</dbReference>
<dbReference type="EC" id="3.4.17.21" evidence="14"/>
<dbReference type="GO" id="GO:0016020">
    <property type="term" value="C:membrane"/>
    <property type="evidence" value="ECO:0007669"/>
    <property type="project" value="UniProtKB-SubCell"/>
</dbReference>
<dbReference type="InterPro" id="IPR036757">
    <property type="entry name" value="TFR-like_dimer_dom_sf"/>
</dbReference>
<evidence type="ECO:0000256" key="1">
    <source>
        <dbReference type="ARBA" id="ARBA00001947"/>
    </source>
</evidence>
<dbReference type="SUPFAM" id="SSF53187">
    <property type="entry name" value="Zn-dependent exopeptidases"/>
    <property type="match status" value="1"/>
</dbReference>
<dbReference type="FunFam" id="3.50.30.30:FF:000033">
    <property type="entry name" value="Glutamate carboxypeptidase 2 homolog"/>
    <property type="match status" value="1"/>
</dbReference>
<keyword evidence="8" id="KW-0735">Signal-anchor</keyword>
<evidence type="ECO:0000256" key="4">
    <source>
        <dbReference type="ARBA" id="ARBA00022645"/>
    </source>
</evidence>
<reference evidence="18" key="1">
    <citation type="journal article" date="2008" name="Nat. Genet.">
        <title>The Pristionchus pacificus genome provides a unique perspective on nematode lifestyle and parasitism.</title>
        <authorList>
            <person name="Dieterich C."/>
            <person name="Clifton S.W."/>
            <person name="Schuster L.N."/>
            <person name="Chinwalla A."/>
            <person name="Delehaunty K."/>
            <person name="Dinkelacker I."/>
            <person name="Fulton L."/>
            <person name="Fulton R."/>
            <person name="Godfrey J."/>
            <person name="Minx P."/>
            <person name="Mitreva M."/>
            <person name="Roeseler W."/>
            <person name="Tian H."/>
            <person name="Witte H."/>
            <person name="Yang S.P."/>
            <person name="Wilson R.K."/>
            <person name="Sommer R.J."/>
        </authorList>
    </citation>
    <scope>NUCLEOTIDE SEQUENCE [LARGE SCALE GENOMIC DNA]</scope>
    <source>
        <strain evidence="18">PS312</strain>
    </source>
</reference>
<evidence type="ECO:0000256" key="12">
    <source>
        <dbReference type="ARBA" id="ARBA00023180"/>
    </source>
</evidence>
<dbReference type="SUPFAM" id="SSF47672">
    <property type="entry name" value="Transferrin receptor-like dimerisation domain"/>
    <property type="match status" value="1"/>
</dbReference>
<comment type="similarity">
    <text evidence="3">Belongs to the peptidase M28 family. M28B subfamily.</text>
</comment>
<evidence type="ECO:0000256" key="15">
    <source>
        <dbReference type="ARBA" id="ARBA00074055"/>
    </source>
</evidence>
<dbReference type="Proteomes" id="UP000005239">
    <property type="component" value="Unassembled WGS sequence"/>
</dbReference>
<dbReference type="GO" id="GO:0004181">
    <property type="term" value="F:metallocarboxypeptidase activity"/>
    <property type="evidence" value="ECO:0007669"/>
    <property type="project" value="UniProtKB-EC"/>
</dbReference>
<keyword evidence="7" id="KW-0862">Zinc</keyword>
<evidence type="ECO:0000256" key="3">
    <source>
        <dbReference type="ARBA" id="ARBA00005634"/>
    </source>
</evidence>
<keyword evidence="18" id="KW-1185">Reference proteome</keyword>
<dbReference type="Gene3D" id="3.50.30.30">
    <property type="match status" value="1"/>
</dbReference>
<name>A0A2A6BAQ8_PRIPA</name>
<dbReference type="CDD" id="cd08022">
    <property type="entry name" value="M28_PSMA_like"/>
    <property type="match status" value="1"/>
</dbReference>
<dbReference type="InterPro" id="IPR007484">
    <property type="entry name" value="Peptidase_M28"/>
</dbReference>
<dbReference type="Pfam" id="PF04253">
    <property type="entry name" value="TFR_dimer"/>
    <property type="match status" value="1"/>
</dbReference>
<accession>A0A8R1YD46</accession>
<accession>A0A2A6BAQ8</accession>
<keyword evidence="9" id="KW-1133">Transmembrane helix</keyword>
<keyword evidence="6" id="KW-0479">Metal-binding</keyword>
<evidence type="ECO:0000256" key="13">
    <source>
        <dbReference type="ARBA" id="ARBA00052003"/>
    </source>
</evidence>
<evidence type="ECO:0000313" key="17">
    <source>
        <dbReference type="EnsemblMetazoa" id="PPA15011.1"/>
    </source>
</evidence>
<comment type="subcellular location">
    <subcellularLocation>
        <location evidence="2">Membrane</location>
        <topology evidence="2">Single-pass type II membrane protein</topology>
    </subcellularLocation>
</comment>
<dbReference type="Gene3D" id="3.40.630.10">
    <property type="entry name" value="Zn peptidases"/>
    <property type="match status" value="1"/>
</dbReference>
<evidence type="ECO:0000256" key="8">
    <source>
        <dbReference type="ARBA" id="ARBA00022968"/>
    </source>
</evidence>
<sequence>MVRASVVLVAALLTSVFIAGSAKMMQPKNVMEKEIRLALLDEIQGENIKANLRVLTKEPHQAGTEANERVAKAIEDMYTAAGLQKVHTLTYDVLLSYPDWDQPNTVAIRNPSKGVDIFKSKGVTEPILPDEQGAPHAGHQWLAYSAPGIVEGDVVYAHSGTPTDFARLKEMGIDVTGKIAMMRYGQSFRGNKVAEAQAAGARAAILFSDPAEVAQGNRDDVYPKSIWMPPEGVQRGFIMNGHGDLLTPLYPAKPGAFKSKTAEEAKAEKILPSIPAVPISYTTAYEILSRMSGPTVFSDWQGGINVTYRLGPGLRDGLKTVVDVKSSLQNRHIHNVVGYIPGHDEEDRYVILGNHFDAWVYGSIDPNSGTAILAEVARAMVELTKTTSWKPARSIIFVAWDAEEYGLIGSTEFVEEFVQQLGGRAVAYINMDCFQGNFTLDANAVPSLIDVVIDVAKRIPNHVEEEVQAGRKTLYDTWIRTNPGPNGEPDIKPLVGGTDHVPFLTFAGVPTIDFRMENTTRKSYPLYHSLFETPFVNEHLYDKPDFAMHRSIGRYWAEIARTLADAPLLPFNVTRSAEEMHSNYVVELKKALAALPADPNLDEAEQQIKMLEKASEKFLYRAQHFSTHALLVKDDDRKLRGINERIMMTERCFLNPRGSPGASQNRHVLYSISDKDTYAGRVMAALYDAIDDYVANSDKKTSGRAVAEQISIIYHAVHCATNTLKPFL</sequence>
<dbReference type="InterPro" id="IPR003137">
    <property type="entry name" value="PA_domain"/>
</dbReference>
<evidence type="ECO:0000256" key="11">
    <source>
        <dbReference type="ARBA" id="ARBA00023136"/>
    </source>
</evidence>
<dbReference type="Pfam" id="PF02225">
    <property type="entry name" value="PA"/>
    <property type="match status" value="1"/>
</dbReference>
<protein>
    <recommendedName>
        <fullName evidence="15">Glutamate carboxypeptidase 2 homolog</fullName>
        <ecNumber evidence="14">3.4.17.21</ecNumber>
    </recommendedName>
    <alternativeName>
        <fullName evidence="16">Glutamate carboxypeptidase II homolog</fullName>
    </alternativeName>
</protein>
<dbReference type="GO" id="GO:0046872">
    <property type="term" value="F:metal ion binding"/>
    <property type="evidence" value="ECO:0007669"/>
    <property type="project" value="UniProtKB-KW"/>
</dbReference>
<evidence type="ECO:0000313" key="18">
    <source>
        <dbReference type="Proteomes" id="UP000005239"/>
    </source>
</evidence>
<evidence type="ECO:0000256" key="10">
    <source>
        <dbReference type="ARBA" id="ARBA00023049"/>
    </source>
</evidence>
<keyword evidence="10" id="KW-0378">Hydrolase</keyword>
<proteinExistence type="inferred from homology"/>
<dbReference type="InterPro" id="IPR046450">
    <property type="entry name" value="PA_dom_sf"/>
</dbReference>
<reference evidence="17" key="2">
    <citation type="submission" date="2022-06" db="UniProtKB">
        <authorList>
            <consortium name="EnsemblMetazoa"/>
        </authorList>
    </citation>
    <scope>IDENTIFICATION</scope>
    <source>
        <strain evidence="17">PS312</strain>
    </source>
</reference>
<dbReference type="Pfam" id="PF04389">
    <property type="entry name" value="Peptidase_M28"/>
    <property type="match status" value="1"/>
</dbReference>
<evidence type="ECO:0000256" key="9">
    <source>
        <dbReference type="ARBA" id="ARBA00022989"/>
    </source>
</evidence>
<dbReference type="AlphaFoldDB" id="A0A2A6BAQ8"/>
<gene>
    <name evidence="17" type="primary">WBGene00104565</name>
</gene>
<keyword evidence="11" id="KW-0472">Membrane</keyword>
<dbReference type="CDD" id="cd02121">
    <property type="entry name" value="PA_GCPII_like"/>
    <property type="match status" value="1"/>
</dbReference>
<dbReference type="OrthoDB" id="5841748at2759"/>
<dbReference type="InterPro" id="IPR039373">
    <property type="entry name" value="Peptidase_M28B"/>
</dbReference>